<dbReference type="Pfam" id="PF20131">
    <property type="entry name" value="MC3"/>
    <property type="match status" value="1"/>
</dbReference>
<accession>A0A1R1BJP1</accession>
<dbReference type="RefSeq" id="WP_076333738.1">
    <property type="nucleotide sequence ID" value="NZ_MRTJ01000016.1"/>
</dbReference>
<proteinExistence type="predicted"/>
<gene>
    <name evidence="1" type="ORF">BK131_25635</name>
</gene>
<evidence type="ECO:0000313" key="1">
    <source>
        <dbReference type="EMBL" id="OMF08728.1"/>
    </source>
</evidence>
<dbReference type="AlphaFoldDB" id="A0A1R1BJP1"/>
<protein>
    <submittedName>
        <fullName evidence="1">Uncharacterized protein</fullName>
    </submittedName>
</protein>
<comment type="caution">
    <text evidence="1">The sequence shown here is derived from an EMBL/GenBank/DDBJ whole genome shotgun (WGS) entry which is preliminary data.</text>
</comment>
<dbReference type="OrthoDB" id="2661269at2"/>
<dbReference type="EMBL" id="MRTJ01000016">
    <property type="protein sequence ID" value="OMF08728.1"/>
    <property type="molecule type" value="Genomic_DNA"/>
</dbReference>
<name>A0A1R1BJP1_PAEAM</name>
<evidence type="ECO:0000313" key="2">
    <source>
        <dbReference type="Proteomes" id="UP000187134"/>
    </source>
</evidence>
<reference evidence="1 2" key="1">
    <citation type="submission" date="2016-11" db="EMBL/GenBank/DDBJ databases">
        <title>Paenibacillus species isolates.</title>
        <authorList>
            <person name="Beno S.M."/>
        </authorList>
    </citation>
    <scope>NUCLEOTIDE SEQUENCE [LARGE SCALE GENOMIC DNA]</scope>
    <source>
        <strain evidence="1 2">FSL H8-0246</strain>
    </source>
</reference>
<organism evidence="1 2">
    <name type="scientific">Paenibacillus amylolyticus</name>
    <dbReference type="NCBI Taxonomy" id="1451"/>
    <lineage>
        <taxon>Bacteria</taxon>
        <taxon>Bacillati</taxon>
        <taxon>Bacillota</taxon>
        <taxon>Bacilli</taxon>
        <taxon>Bacillales</taxon>
        <taxon>Paenibacillaceae</taxon>
        <taxon>Paenibacillus</taxon>
    </lineage>
</organism>
<dbReference type="InterPro" id="IPR045390">
    <property type="entry name" value="ABC-3C_MC3"/>
</dbReference>
<dbReference type="Proteomes" id="UP000187134">
    <property type="component" value="Unassembled WGS sequence"/>
</dbReference>
<sequence>MKVLNEYEVVQNPALGALLLYTFVSEYFMTKDEGPTLPHLMLVLPILLNKDFVEKIYKRNKKGGLYNALNDDMTLFIGVQNRMQSMSDLTFRSINLCLSANVVVLVKDKYKFLPLRNKVPYYKHNEDIHKMLAAAKRLGYWFATNELNQLCALLKVRF</sequence>